<organism evidence="8">
    <name type="scientific">hydrothermal vent metagenome</name>
    <dbReference type="NCBI Taxonomy" id="652676"/>
    <lineage>
        <taxon>unclassified sequences</taxon>
        <taxon>metagenomes</taxon>
        <taxon>ecological metagenomes</taxon>
    </lineage>
</organism>
<reference evidence="8" key="1">
    <citation type="submission" date="2018-06" db="EMBL/GenBank/DDBJ databases">
        <authorList>
            <person name="Zhirakovskaya E."/>
        </authorList>
    </citation>
    <scope>NUCLEOTIDE SEQUENCE</scope>
</reference>
<keyword evidence="8" id="KW-0560">Oxidoreductase</keyword>
<dbReference type="InterPro" id="IPR045229">
    <property type="entry name" value="TPP_enz"/>
</dbReference>
<feature type="non-terminal residue" evidence="8">
    <location>
        <position position="506"/>
    </location>
</feature>
<evidence type="ECO:0000256" key="4">
    <source>
        <dbReference type="ARBA" id="ARBA00023004"/>
    </source>
</evidence>
<dbReference type="SUPFAM" id="SSF52467">
    <property type="entry name" value="DHS-like NAD/FAD-binding domain"/>
    <property type="match status" value="1"/>
</dbReference>
<feature type="domain" description="Rieske" evidence="7">
    <location>
        <begin position="7"/>
        <end position="102"/>
    </location>
</feature>
<dbReference type="Pfam" id="PF00205">
    <property type="entry name" value="TPP_enzyme_M"/>
    <property type="match status" value="1"/>
</dbReference>
<evidence type="ECO:0000256" key="6">
    <source>
        <dbReference type="SAM" id="MobiDB-lite"/>
    </source>
</evidence>
<name>A0A3B0R9T1_9ZZZZ</name>
<dbReference type="EC" id="1.2.5.1" evidence="8"/>
<dbReference type="InterPro" id="IPR012000">
    <property type="entry name" value="Thiamin_PyroP_enz_cen_dom"/>
</dbReference>
<dbReference type="Gene3D" id="3.40.50.1220">
    <property type="entry name" value="TPP-binding domain"/>
    <property type="match status" value="1"/>
</dbReference>
<evidence type="ECO:0000256" key="3">
    <source>
        <dbReference type="ARBA" id="ARBA00022723"/>
    </source>
</evidence>
<keyword evidence="2" id="KW-0001">2Fe-2S</keyword>
<dbReference type="InterPro" id="IPR017941">
    <property type="entry name" value="Rieske_2Fe-2S"/>
</dbReference>
<dbReference type="SUPFAM" id="SSF50022">
    <property type="entry name" value="ISP domain"/>
    <property type="match status" value="1"/>
</dbReference>
<dbReference type="InterPro" id="IPR036922">
    <property type="entry name" value="Rieske_2Fe-2S_sf"/>
</dbReference>
<dbReference type="PANTHER" id="PTHR18968">
    <property type="entry name" value="THIAMINE PYROPHOSPHATE ENZYMES"/>
    <property type="match status" value="1"/>
</dbReference>
<keyword evidence="4" id="KW-0408">Iron</keyword>
<dbReference type="GO" id="GO:0050660">
    <property type="term" value="F:flavin adenine dinucleotide binding"/>
    <property type="evidence" value="ECO:0007669"/>
    <property type="project" value="TreeGrafter"/>
</dbReference>
<dbReference type="Gene3D" id="3.40.50.970">
    <property type="match status" value="2"/>
</dbReference>
<dbReference type="GO" id="GO:0003984">
    <property type="term" value="F:acetolactate synthase activity"/>
    <property type="evidence" value="ECO:0007669"/>
    <property type="project" value="TreeGrafter"/>
</dbReference>
<dbReference type="GO" id="GO:0005948">
    <property type="term" value="C:acetolactate synthase complex"/>
    <property type="evidence" value="ECO:0007669"/>
    <property type="project" value="TreeGrafter"/>
</dbReference>
<protein>
    <submittedName>
        <fullName evidence="8">Pyruvate dehydrogenase (Quinone)</fullName>
        <ecNumber evidence="8">1.2.5.1</ecNumber>
    </submittedName>
</protein>
<dbReference type="PROSITE" id="PS51296">
    <property type="entry name" value="RIESKE"/>
    <property type="match status" value="1"/>
</dbReference>
<dbReference type="GO" id="GO:0052737">
    <property type="term" value="F:pyruvate dehydrogenase (quinone) activity"/>
    <property type="evidence" value="ECO:0007669"/>
    <property type="project" value="UniProtKB-EC"/>
</dbReference>
<dbReference type="GO" id="GO:0009097">
    <property type="term" value="P:isoleucine biosynthetic process"/>
    <property type="evidence" value="ECO:0007669"/>
    <property type="project" value="TreeGrafter"/>
</dbReference>
<dbReference type="Gene3D" id="2.102.10.10">
    <property type="entry name" value="Rieske [2Fe-2S] iron-sulphur domain"/>
    <property type="match status" value="1"/>
</dbReference>
<dbReference type="GO" id="GO:0000287">
    <property type="term" value="F:magnesium ion binding"/>
    <property type="evidence" value="ECO:0007669"/>
    <property type="project" value="InterPro"/>
</dbReference>
<dbReference type="GO" id="GO:0030976">
    <property type="term" value="F:thiamine pyrophosphate binding"/>
    <property type="evidence" value="ECO:0007669"/>
    <property type="project" value="InterPro"/>
</dbReference>
<evidence type="ECO:0000256" key="1">
    <source>
        <dbReference type="ARBA" id="ARBA00007812"/>
    </source>
</evidence>
<dbReference type="InterPro" id="IPR012001">
    <property type="entry name" value="Thiamin_PyroP_enz_TPP-bd_dom"/>
</dbReference>
<comment type="similarity">
    <text evidence="1">Belongs to the TPP enzyme family.</text>
</comment>
<keyword evidence="8" id="KW-0670">Pyruvate</keyword>
<evidence type="ECO:0000313" key="8">
    <source>
        <dbReference type="EMBL" id="VAV89092.1"/>
    </source>
</evidence>
<dbReference type="InterPro" id="IPR029035">
    <property type="entry name" value="DHS-like_NAD/FAD-binding_dom"/>
</dbReference>
<evidence type="ECO:0000256" key="2">
    <source>
        <dbReference type="ARBA" id="ARBA00022714"/>
    </source>
</evidence>
<sequence>MTGELTWFDVGRTDMIDVDEVTVVQAGHHAIALSRTAVGWGAITNRCPHQGGPLGEGLVEDCWLICPWHGWEYDPVSGETPGPFDDKVDAYAVDIRGDRVFVGVSEPEHHDVTFMTQLVGRLTDAGVTAVFGMVGHSNLGFADALRGAERNGDLRYVGIRHEGAAAFAASAYGKLTGDPAVCFAIAGPGATNLYTGMWDAKLSSTPLLAITGQIPTPNLGTKAFQEVPLTAALGPVAGWSKRLSASDGPDTATAMVTYARSQRDVAHLVIPDDVQSLPATSDSPRGPSPTPNTLPLTPTDASSIARLLSESVSPLFVIGRGGSRHAGDILALAEKVDAAVATTFPAKGSVPEHHPLATGVLGRSGTPVSAASQTRSDLIVVFGGGMAPHTGITEKRTVVRIDVDPLASRRNTHNVEVFALADAGEAARTLLGVVPAVDRPELRSWLASRWEWWRERKRSRREIDADGRLTSAAVFDDLGKHIPPHAIVALDVGNTTYSFGRYFEAD</sequence>
<dbReference type="AlphaFoldDB" id="A0A3B0R9T1"/>
<dbReference type="GO" id="GO:0009099">
    <property type="term" value="P:L-valine biosynthetic process"/>
    <property type="evidence" value="ECO:0007669"/>
    <property type="project" value="TreeGrafter"/>
</dbReference>
<keyword evidence="5" id="KW-0411">Iron-sulfur</keyword>
<gene>
    <name evidence="8" type="ORF">MNBD_ACTINO01-624</name>
</gene>
<evidence type="ECO:0000256" key="5">
    <source>
        <dbReference type="ARBA" id="ARBA00023014"/>
    </source>
</evidence>
<keyword evidence="3" id="KW-0479">Metal-binding</keyword>
<accession>A0A3B0R9T1</accession>
<proteinExistence type="inferred from homology"/>
<dbReference type="Pfam" id="PF00355">
    <property type="entry name" value="Rieske"/>
    <property type="match status" value="1"/>
</dbReference>
<dbReference type="SUPFAM" id="SSF52518">
    <property type="entry name" value="Thiamin diphosphate-binding fold (THDP-binding)"/>
    <property type="match status" value="1"/>
</dbReference>
<dbReference type="Pfam" id="PF02776">
    <property type="entry name" value="TPP_enzyme_N"/>
    <property type="match status" value="1"/>
</dbReference>
<dbReference type="EMBL" id="UOEI01000006">
    <property type="protein sequence ID" value="VAV89092.1"/>
    <property type="molecule type" value="Genomic_DNA"/>
</dbReference>
<dbReference type="PANTHER" id="PTHR18968:SF13">
    <property type="entry name" value="ACETOLACTATE SYNTHASE CATALYTIC SUBUNIT, MITOCHONDRIAL"/>
    <property type="match status" value="1"/>
</dbReference>
<dbReference type="InterPro" id="IPR029061">
    <property type="entry name" value="THDP-binding"/>
</dbReference>
<dbReference type="GO" id="GO:0051537">
    <property type="term" value="F:2 iron, 2 sulfur cluster binding"/>
    <property type="evidence" value="ECO:0007669"/>
    <property type="project" value="UniProtKB-KW"/>
</dbReference>
<feature type="region of interest" description="Disordered" evidence="6">
    <location>
        <begin position="274"/>
        <end position="299"/>
    </location>
</feature>
<evidence type="ECO:0000259" key="7">
    <source>
        <dbReference type="PROSITE" id="PS51296"/>
    </source>
</evidence>